<evidence type="ECO:0000256" key="1">
    <source>
        <dbReference type="ARBA" id="ARBA00022741"/>
    </source>
</evidence>
<protein>
    <submittedName>
        <fullName evidence="3">Putative mitogen-activated protein kinase 1</fullName>
    </submittedName>
</protein>
<sequence length="104" mass="11935">MEDGEWDAKHTLHGLRTLSVHPTQRSYGRRHVSNRRIMLAPSRVYNETVDMWSIVCIFGELLNRRPMFPRSDFLDQLSRVFKALPVPVSSSLVHTPKCSQAANS</sequence>
<dbReference type="PANTHER" id="PTHR24055">
    <property type="entry name" value="MITOGEN-ACTIVATED PROTEIN KINASE"/>
    <property type="match status" value="1"/>
</dbReference>
<keyword evidence="3" id="KW-0418">Kinase</keyword>
<evidence type="ECO:0000313" key="4">
    <source>
        <dbReference type="Proteomes" id="UP000704712"/>
    </source>
</evidence>
<gene>
    <name evidence="3" type="ORF">GN958_ATG14373</name>
</gene>
<dbReference type="SUPFAM" id="SSF56112">
    <property type="entry name" value="Protein kinase-like (PK-like)"/>
    <property type="match status" value="1"/>
</dbReference>
<dbReference type="InterPro" id="IPR011009">
    <property type="entry name" value="Kinase-like_dom_sf"/>
</dbReference>
<dbReference type="Gene3D" id="1.10.510.10">
    <property type="entry name" value="Transferase(Phosphotransferase) domain 1"/>
    <property type="match status" value="1"/>
</dbReference>
<dbReference type="EMBL" id="JAACNO010001948">
    <property type="protein sequence ID" value="KAF4136437.1"/>
    <property type="molecule type" value="Genomic_DNA"/>
</dbReference>
<dbReference type="Proteomes" id="UP000704712">
    <property type="component" value="Unassembled WGS sequence"/>
</dbReference>
<dbReference type="InterPro" id="IPR050117">
    <property type="entry name" value="MAPK"/>
</dbReference>
<keyword evidence="1" id="KW-0547">Nucleotide-binding</keyword>
<reference evidence="3" key="1">
    <citation type="submission" date="2020-03" db="EMBL/GenBank/DDBJ databases">
        <title>Hybrid Assembly of Korean Phytophthora infestans isolates.</title>
        <authorList>
            <person name="Prokchorchik M."/>
            <person name="Lee Y."/>
            <person name="Seo J."/>
            <person name="Cho J.-H."/>
            <person name="Park Y.-E."/>
            <person name="Jang D.-C."/>
            <person name="Im J.-S."/>
            <person name="Choi J.-G."/>
            <person name="Park H.-J."/>
            <person name="Lee G.-B."/>
            <person name="Lee Y.-G."/>
            <person name="Hong S.-Y."/>
            <person name="Cho K."/>
            <person name="Sohn K.H."/>
        </authorList>
    </citation>
    <scope>NUCLEOTIDE SEQUENCE</scope>
    <source>
        <strain evidence="3">KR_2_A2</strain>
    </source>
</reference>
<dbReference type="GO" id="GO:0005524">
    <property type="term" value="F:ATP binding"/>
    <property type="evidence" value="ECO:0007669"/>
    <property type="project" value="UniProtKB-KW"/>
</dbReference>
<dbReference type="AlphaFoldDB" id="A0A8S9UAB0"/>
<evidence type="ECO:0000313" key="3">
    <source>
        <dbReference type="EMBL" id="KAF4136437.1"/>
    </source>
</evidence>
<organism evidence="3 4">
    <name type="scientific">Phytophthora infestans</name>
    <name type="common">Potato late blight agent</name>
    <name type="synonym">Botrytis infestans</name>
    <dbReference type="NCBI Taxonomy" id="4787"/>
    <lineage>
        <taxon>Eukaryota</taxon>
        <taxon>Sar</taxon>
        <taxon>Stramenopiles</taxon>
        <taxon>Oomycota</taxon>
        <taxon>Peronosporomycetes</taxon>
        <taxon>Peronosporales</taxon>
        <taxon>Peronosporaceae</taxon>
        <taxon>Phytophthora</taxon>
    </lineage>
</organism>
<comment type="caution">
    <text evidence="3">The sequence shown here is derived from an EMBL/GenBank/DDBJ whole genome shotgun (WGS) entry which is preliminary data.</text>
</comment>
<name>A0A8S9UAB0_PHYIN</name>
<evidence type="ECO:0000256" key="2">
    <source>
        <dbReference type="ARBA" id="ARBA00022840"/>
    </source>
</evidence>
<keyword evidence="2" id="KW-0067">ATP-binding</keyword>
<accession>A0A8S9UAB0</accession>
<proteinExistence type="predicted"/>
<keyword evidence="3" id="KW-0808">Transferase</keyword>
<dbReference type="GO" id="GO:0016301">
    <property type="term" value="F:kinase activity"/>
    <property type="evidence" value="ECO:0007669"/>
    <property type="project" value="UniProtKB-KW"/>
</dbReference>